<dbReference type="EMBL" id="JAZHXJ010000699">
    <property type="protein sequence ID" value="KAL1853547.1"/>
    <property type="molecule type" value="Genomic_DNA"/>
</dbReference>
<gene>
    <name evidence="1" type="ORF">VTK73DRAFT_8997</name>
</gene>
<protein>
    <submittedName>
        <fullName evidence="1">Uncharacterized protein</fullName>
    </submittedName>
</protein>
<accession>A0ABR3W5C0</accession>
<organism evidence="1 2">
    <name type="scientific">Phialemonium thermophilum</name>
    <dbReference type="NCBI Taxonomy" id="223376"/>
    <lineage>
        <taxon>Eukaryota</taxon>
        <taxon>Fungi</taxon>
        <taxon>Dikarya</taxon>
        <taxon>Ascomycota</taxon>
        <taxon>Pezizomycotina</taxon>
        <taxon>Sordariomycetes</taxon>
        <taxon>Sordariomycetidae</taxon>
        <taxon>Cephalothecales</taxon>
        <taxon>Cephalothecaceae</taxon>
        <taxon>Phialemonium</taxon>
    </lineage>
</organism>
<sequence length="186" mass="21354">MDRFPNGIPPPDRRKPKLPYRRGLKVQITRHIPPPPFGHGYVREATRRGLLSFNELAKYPTASQYCLENPYPSTEPHPNKTVHTLEIVDVIAAEDGRGPQLVACRLHYDIGPLFVAKIYDPLYYDWFSCDNIWLADYEYSREAAAYARAEQAGIDGVYIPEYHGCWVFSMPFLGKPVATREVRMIL</sequence>
<reference evidence="1 2" key="1">
    <citation type="journal article" date="2024" name="Commun. Biol.">
        <title>Comparative genomic analysis of thermophilic fungi reveals convergent evolutionary adaptations and gene losses.</title>
        <authorList>
            <person name="Steindorff A.S."/>
            <person name="Aguilar-Pontes M.V."/>
            <person name="Robinson A.J."/>
            <person name="Andreopoulos B."/>
            <person name="LaButti K."/>
            <person name="Kuo A."/>
            <person name="Mondo S."/>
            <person name="Riley R."/>
            <person name="Otillar R."/>
            <person name="Haridas S."/>
            <person name="Lipzen A."/>
            <person name="Grimwood J."/>
            <person name="Schmutz J."/>
            <person name="Clum A."/>
            <person name="Reid I.D."/>
            <person name="Moisan M.C."/>
            <person name="Butler G."/>
            <person name="Nguyen T.T.M."/>
            <person name="Dewar K."/>
            <person name="Conant G."/>
            <person name="Drula E."/>
            <person name="Henrissat B."/>
            <person name="Hansel C."/>
            <person name="Singer S."/>
            <person name="Hutchinson M.I."/>
            <person name="de Vries R.P."/>
            <person name="Natvig D.O."/>
            <person name="Powell A.J."/>
            <person name="Tsang A."/>
            <person name="Grigoriev I.V."/>
        </authorList>
    </citation>
    <scope>NUCLEOTIDE SEQUENCE [LARGE SCALE GENOMIC DNA]</scope>
    <source>
        <strain evidence="1 2">ATCC 24622</strain>
    </source>
</reference>
<evidence type="ECO:0000313" key="2">
    <source>
        <dbReference type="Proteomes" id="UP001586593"/>
    </source>
</evidence>
<proteinExistence type="predicted"/>
<evidence type="ECO:0000313" key="1">
    <source>
        <dbReference type="EMBL" id="KAL1853547.1"/>
    </source>
</evidence>
<name>A0ABR3W5C0_9PEZI</name>
<dbReference type="Proteomes" id="UP001586593">
    <property type="component" value="Unassembled WGS sequence"/>
</dbReference>
<keyword evidence="2" id="KW-1185">Reference proteome</keyword>
<comment type="caution">
    <text evidence="1">The sequence shown here is derived from an EMBL/GenBank/DDBJ whole genome shotgun (WGS) entry which is preliminary data.</text>
</comment>